<evidence type="ECO:0000259" key="1">
    <source>
        <dbReference type="Pfam" id="PF10544"/>
    </source>
</evidence>
<keyword evidence="2" id="KW-0255">Endonuclease</keyword>
<accession>A0AAE7W0Q2</accession>
<name>A0AAE7W0Q2_9CAUD</name>
<reference evidence="3" key="1">
    <citation type="journal article" date="2021" name="PLoS Biol.">
        <title>Systematic exploration of Escherichia coli phage-host interactions with the BASEL phage collection.</title>
        <authorList>
            <person name="Maffei E."/>
            <person name="Shaidullina A."/>
            <person name="Burkolter M."/>
            <person name="Heyer Y."/>
            <person name="Estermann F."/>
            <person name="Druelle V."/>
            <person name="Sauer P."/>
            <person name="Willi L."/>
            <person name="Michaelis S."/>
            <person name="Hilbi H."/>
            <person name="Thaler D.S."/>
            <person name="Harms A."/>
        </authorList>
    </citation>
    <scope>NUCLEOTIDE SEQUENCE [LARGE SCALE GENOMIC DNA]</scope>
    <source>
        <strain evidence="3">Bas51</strain>
    </source>
</reference>
<evidence type="ECO:0000313" key="3">
    <source>
        <dbReference type="Proteomes" id="UP000828777"/>
    </source>
</evidence>
<sequence length="330" mass="37946">MFREVRKQEMAKLSTEEFIEKAKIIHGYKYDYTKTVYVDCYAKVCITCQIHGDFMQAPCKHLQGRGCPFCAKLSRAAKCNKGLKFVERAKEIHGDKYDYSLVYYKTCKDRVEIICNTCGNHFTQTPDNHINLKRGCPVCKGSRISQSKTSPHEKWVESIRSRNPYVEILEEIIRWDKKVLCCCKNCSHTWLTVPSSLKQGHACPRCAKTGFLSHDNGKLYIMVDDPEVPTFMKIGVSHNESKRRDQILKSAQRSGASIRDLHIVKTLEGSTENMLAVEKSVHKAFSKYKINFPVKFDGSTEFFNYRPEVFSMVESAHREICCKHRTGNSL</sequence>
<dbReference type="InterPro" id="IPR018306">
    <property type="entry name" value="Phage_T5_Orf172_DNA-bd"/>
</dbReference>
<keyword evidence="2" id="KW-0378">Hydrolase</keyword>
<feature type="domain" description="Bacteriophage T5 Orf172 DNA-binding" evidence="1">
    <location>
        <begin position="219"/>
        <end position="309"/>
    </location>
</feature>
<gene>
    <name evidence="2" type="ORF">bas51_0186</name>
</gene>
<dbReference type="GO" id="GO:0004519">
    <property type="term" value="F:endonuclease activity"/>
    <property type="evidence" value="ECO:0007669"/>
    <property type="project" value="UniProtKB-KW"/>
</dbReference>
<protein>
    <submittedName>
        <fullName evidence="2">Homing endonuclease</fullName>
    </submittedName>
</protein>
<dbReference type="Proteomes" id="UP000828777">
    <property type="component" value="Segment"/>
</dbReference>
<keyword evidence="2" id="KW-0540">Nuclease</keyword>
<keyword evidence="3" id="KW-1185">Reference proteome</keyword>
<proteinExistence type="predicted"/>
<dbReference type="EMBL" id="MZ501111">
    <property type="protein sequence ID" value="QXV85696.1"/>
    <property type="molecule type" value="Genomic_DNA"/>
</dbReference>
<dbReference type="Pfam" id="PF10544">
    <property type="entry name" value="T5orf172"/>
    <property type="match status" value="1"/>
</dbReference>
<evidence type="ECO:0000313" key="2">
    <source>
        <dbReference type="EMBL" id="QXV85696.1"/>
    </source>
</evidence>
<organism evidence="2 3">
    <name type="scientific">Escherichia phage WalterGehring</name>
    <dbReference type="NCBI Taxonomy" id="2852023"/>
    <lineage>
        <taxon>Viruses</taxon>
        <taxon>Duplodnaviria</taxon>
        <taxon>Heunggongvirae</taxon>
        <taxon>Uroviricota</taxon>
        <taxon>Caudoviricetes</taxon>
        <taxon>Vequintavirinae</taxon>
        <taxon>Vequintavirus</taxon>
        <taxon>Vequintavirus waltergehring</taxon>
    </lineage>
</organism>